<dbReference type="InterPro" id="IPR036291">
    <property type="entry name" value="NAD(P)-bd_dom_sf"/>
</dbReference>
<sequence>MPIQGDGHTSRAFLWAGDASKALDVIFHKGTDGETYNISSNDHSRVREVTEKIFQLFHLDRTHEFDDWIKFLRALGWKQRMNFDEALWVTVGWYCQDSEGVWLNCDGSASTVVVDGDIVIAGGDHIRAV</sequence>
<organism evidence="1 2">
    <name type="scientific">Aspergillus bombycis</name>
    <dbReference type="NCBI Taxonomy" id="109264"/>
    <lineage>
        <taxon>Eukaryota</taxon>
        <taxon>Fungi</taxon>
        <taxon>Dikarya</taxon>
        <taxon>Ascomycota</taxon>
        <taxon>Pezizomycotina</taxon>
        <taxon>Eurotiomycetes</taxon>
        <taxon>Eurotiomycetidae</taxon>
        <taxon>Eurotiales</taxon>
        <taxon>Aspergillaceae</taxon>
        <taxon>Aspergillus</taxon>
    </lineage>
</organism>
<dbReference type="Proteomes" id="UP000179179">
    <property type="component" value="Unassembled WGS sequence"/>
</dbReference>
<dbReference type="PANTHER" id="PTHR43000">
    <property type="entry name" value="DTDP-D-GLUCOSE 4,6-DEHYDRATASE-RELATED"/>
    <property type="match status" value="1"/>
</dbReference>
<dbReference type="EMBL" id="LYCR01000018">
    <property type="protein sequence ID" value="OGM48150.1"/>
    <property type="molecule type" value="Genomic_DNA"/>
</dbReference>
<dbReference type="AlphaFoldDB" id="A0A1F8A8Q0"/>
<dbReference type="GeneID" id="34446314"/>
<dbReference type="OrthoDB" id="331544at2759"/>
<name>A0A1F8A8Q0_9EURO</name>
<dbReference type="STRING" id="109264.A0A1F8A8Q0"/>
<accession>A0A1F8A8Q0</accession>
<dbReference type="SUPFAM" id="SSF51735">
    <property type="entry name" value="NAD(P)-binding Rossmann-fold domains"/>
    <property type="match status" value="1"/>
</dbReference>
<evidence type="ECO:0000313" key="1">
    <source>
        <dbReference type="EMBL" id="OGM48150.1"/>
    </source>
</evidence>
<reference evidence="1 2" key="1">
    <citation type="journal article" date="2016" name="Genome Biol. Evol.">
        <title>Draft genome sequence of an aflatoxigenic Aspergillus species, A. bombycis.</title>
        <authorList>
            <person name="Moore G.G."/>
            <person name="Mack B.M."/>
            <person name="Beltz S.B."/>
            <person name="Gilbert M.K."/>
        </authorList>
    </citation>
    <scope>NUCLEOTIDE SEQUENCE [LARGE SCALE GENOMIC DNA]</scope>
    <source>
        <strain evidence="2">NRRL 26010</strain>
    </source>
</reference>
<comment type="caution">
    <text evidence="1">The sequence shown here is derived from an EMBL/GenBank/DDBJ whole genome shotgun (WGS) entry which is preliminary data.</text>
</comment>
<evidence type="ECO:0000313" key="2">
    <source>
        <dbReference type="Proteomes" id="UP000179179"/>
    </source>
</evidence>
<dbReference type="Gene3D" id="3.40.50.720">
    <property type="entry name" value="NAD(P)-binding Rossmann-like Domain"/>
    <property type="match status" value="1"/>
</dbReference>
<protein>
    <submittedName>
        <fullName evidence="1">Uncharacterized protein</fullName>
    </submittedName>
</protein>
<proteinExistence type="predicted"/>
<keyword evidence="2" id="KW-1185">Reference proteome</keyword>
<dbReference type="RefSeq" id="XP_022391867.1">
    <property type="nucleotide sequence ID" value="XM_022530054.1"/>
</dbReference>
<gene>
    <name evidence="1" type="ORF">ABOM_002924</name>
</gene>
<dbReference type="Gene3D" id="3.90.25.10">
    <property type="entry name" value="UDP-galactose 4-epimerase, domain 1"/>
    <property type="match status" value="1"/>
</dbReference>